<dbReference type="InterPro" id="IPR036259">
    <property type="entry name" value="MFS_trans_sf"/>
</dbReference>
<evidence type="ECO:0000256" key="1">
    <source>
        <dbReference type="ARBA" id="ARBA00004141"/>
    </source>
</evidence>
<proteinExistence type="predicted"/>
<evidence type="ECO:0000313" key="8">
    <source>
        <dbReference type="EMBL" id="KDR22583.1"/>
    </source>
</evidence>
<protein>
    <submittedName>
        <fullName evidence="8">Synaptic vesicular amine transporter</fullName>
    </submittedName>
</protein>
<evidence type="ECO:0000256" key="3">
    <source>
        <dbReference type="ARBA" id="ARBA00022692"/>
    </source>
</evidence>
<dbReference type="Pfam" id="PF07690">
    <property type="entry name" value="MFS_1"/>
    <property type="match status" value="1"/>
</dbReference>
<dbReference type="InParanoid" id="A0A067RHS8"/>
<dbReference type="eggNOG" id="KOG3764">
    <property type="taxonomic scope" value="Eukaryota"/>
</dbReference>
<name>A0A067RHS8_ZOONE</name>
<dbReference type="GO" id="GO:0043195">
    <property type="term" value="C:terminal bouton"/>
    <property type="evidence" value="ECO:0007669"/>
    <property type="project" value="TreeGrafter"/>
</dbReference>
<dbReference type="PANTHER" id="PTHR23506:SF4">
    <property type="entry name" value="PORTABELLA"/>
    <property type="match status" value="1"/>
</dbReference>
<evidence type="ECO:0000256" key="2">
    <source>
        <dbReference type="ARBA" id="ARBA00022448"/>
    </source>
</evidence>
<reference evidence="8 9" key="1">
    <citation type="journal article" date="2014" name="Nat. Commun.">
        <title>Molecular traces of alternative social organization in a termite genome.</title>
        <authorList>
            <person name="Terrapon N."/>
            <person name="Li C."/>
            <person name="Robertson H.M."/>
            <person name="Ji L."/>
            <person name="Meng X."/>
            <person name="Booth W."/>
            <person name="Chen Z."/>
            <person name="Childers C.P."/>
            <person name="Glastad K.M."/>
            <person name="Gokhale K."/>
            <person name="Gowin J."/>
            <person name="Gronenberg W."/>
            <person name="Hermansen R.A."/>
            <person name="Hu H."/>
            <person name="Hunt B.G."/>
            <person name="Huylmans A.K."/>
            <person name="Khalil S.M."/>
            <person name="Mitchell R.D."/>
            <person name="Munoz-Torres M.C."/>
            <person name="Mustard J.A."/>
            <person name="Pan H."/>
            <person name="Reese J.T."/>
            <person name="Scharf M.E."/>
            <person name="Sun F."/>
            <person name="Vogel H."/>
            <person name="Xiao J."/>
            <person name="Yang W."/>
            <person name="Yang Z."/>
            <person name="Yang Z."/>
            <person name="Zhou J."/>
            <person name="Zhu J."/>
            <person name="Brent C.S."/>
            <person name="Elsik C.G."/>
            <person name="Goodisman M.A."/>
            <person name="Liberles D.A."/>
            <person name="Roe R.M."/>
            <person name="Vargo E.L."/>
            <person name="Vilcinskas A."/>
            <person name="Wang J."/>
            <person name="Bornberg-Bauer E."/>
            <person name="Korb J."/>
            <person name="Zhang G."/>
            <person name="Liebig J."/>
        </authorList>
    </citation>
    <scope>NUCLEOTIDE SEQUENCE [LARGE SCALE GENOMIC DNA]</scope>
    <source>
        <tissue evidence="8">Whole organism</tissue>
    </source>
</reference>
<organism evidence="8 9">
    <name type="scientific">Zootermopsis nevadensis</name>
    <name type="common">Dampwood termite</name>
    <dbReference type="NCBI Taxonomy" id="136037"/>
    <lineage>
        <taxon>Eukaryota</taxon>
        <taxon>Metazoa</taxon>
        <taxon>Ecdysozoa</taxon>
        <taxon>Arthropoda</taxon>
        <taxon>Hexapoda</taxon>
        <taxon>Insecta</taxon>
        <taxon>Pterygota</taxon>
        <taxon>Neoptera</taxon>
        <taxon>Polyneoptera</taxon>
        <taxon>Dictyoptera</taxon>
        <taxon>Blattodea</taxon>
        <taxon>Blattoidea</taxon>
        <taxon>Termitoidae</taxon>
        <taxon>Termopsidae</taxon>
        <taxon>Zootermopsis</taxon>
    </lineage>
</organism>
<evidence type="ECO:0000313" key="9">
    <source>
        <dbReference type="Proteomes" id="UP000027135"/>
    </source>
</evidence>
<evidence type="ECO:0000256" key="6">
    <source>
        <dbReference type="SAM" id="Phobius"/>
    </source>
</evidence>
<keyword evidence="9" id="KW-1185">Reference proteome</keyword>
<dbReference type="InterPro" id="IPR020846">
    <property type="entry name" value="MFS_dom"/>
</dbReference>
<gene>
    <name evidence="8" type="ORF">L798_12712</name>
</gene>
<dbReference type="EMBL" id="KK852498">
    <property type="protein sequence ID" value="KDR22583.1"/>
    <property type="molecule type" value="Genomic_DNA"/>
</dbReference>
<dbReference type="FunCoup" id="A0A067RHS8">
    <property type="interactions" value="1"/>
</dbReference>
<feature type="transmembrane region" description="Helical" evidence="6">
    <location>
        <begin position="124"/>
        <end position="145"/>
    </location>
</feature>
<comment type="subcellular location">
    <subcellularLocation>
        <location evidence="1">Membrane</location>
        <topology evidence="1">Multi-pass membrane protein</topology>
    </subcellularLocation>
</comment>
<evidence type="ECO:0000256" key="5">
    <source>
        <dbReference type="ARBA" id="ARBA00023136"/>
    </source>
</evidence>
<evidence type="ECO:0000256" key="4">
    <source>
        <dbReference type="ARBA" id="ARBA00022989"/>
    </source>
</evidence>
<dbReference type="SUPFAM" id="SSF103473">
    <property type="entry name" value="MFS general substrate transporter"/>
    <property type="match status" value="1"/>
</dbReference>
<evidence type="ECO:0000259" key="7">
    <source>
        <dbReference type="PROSITE" id="PS50850"/>
    </source>
</evidence>
<keyword evidence="5 6" id="KW-0472">Membrane</keyword>
<dbReference type="GO" id="GO:0015842">
    <property type="term" value="P:aminergic neurotransmitter loading into synaptic vesicle"/>
    <property type="evidence" value="ECO:0007669"/>
    <property type="project" value="TreeGrafter"/>
</dbReference>
<feature type="transmembrane region" description="Helical" evidence="6">
    <location>
        <begin position="238"/>
        <end position="257"/>
    </location>
</feature>
<dbReference type="Proteomes" id="UP000027135">
    <property type="component" value="Unassembled WGS sequence"/>
</dbReference>
<dbReference type="STRING" id="136037.A0A067RHS8"/>
<keyword evidence="2" id="KW-0813">Transport</keyword>
<dbReference type="InterPro" id="IPR011701">
    <property type="entry name" value="MFS"/>
</dbReference>
<feature type="transmembrane region" description="Helical" evidence="6">
    <location>
        <begin position="95"/>
        <end position="118"/>
    </location>
</feature>
<keyword evidence="4 6" id="KW-1133">Transmembrane helix</keyword>
<keyword evidence="3 6" id="KW-0812">Transmembrane</keyword>
<feature type="transmembrane region" description="Helical" evidence="6">
    <location>
        <begin position="35"/>
        <end position="53"/>
    </location>
</feature>
<feature type="transmembrane region" description="Helical" evidence="6">
    <location>
        <begin position="263"/>
        <end position="285"/>
    </location>
</feature>
<feature type="domain" description="Major facilitator superfamily (MFS) profile" evidence="7">
    <location>
        <begin position="1"/>
        <end position="314"/>
    </location>
</feature>
<feature type="non-terminal residue" evidence="8">
    <location>
        <position position="1"/>
    </location>
</feature>
<dbReference type="GO" id="GO:0030672">
    <property type="term" value="C:synaptic vesicle membrane"/>
    <property type="evidence" value="ECO:0007669"/>
    <property type="project" value="TreeGrafter"/>
</dbReference>
<dbReference type="PANTHER" id="PTHR23506">
    <property type="entry name" value="GH10249P"/>
    <property type="match status" value="1"/>
</dbReference>
<dbReference type="PROSITE" id="PS50850">
    <property type="entry name" value="MFS"/>
    <property type="match status" value="1"/>
</dbReference>
<feature type="non-terminal residue" evidence="8">
    <location>
        <position position="314"/>
    </location>
</feature>
<dbReference type="InterPro" id="IPR050930">
    <property type="entry name" value="MFS_Vesicular_Transporter"/>
</dbReference>
<dbReference type="GO" id="GO:0005335">
    <property type="term" value="F:serotonin:sodium:chloride symporter activity"/>
    <property type="evidence" value="ECO:0007669"/>
    <property type="project" value="TreeGrafter"/>
</dbReference>
<dbReference type="Gene3D" id="1.20.1250.20">
    <property type="entry name" value="MFS general substrate transporter like domains"/>
    <property type="match status" value="2"/>
</dbReference>
<feature type="transmembrane region" description="Helical" evidence="6">
    <location>
        <begin position="206"/>
        <end position="226"/>
    </location>
</feature>
<dbReference type="AlphaFoldDB" id="A0A067RHS8"/>
<dbReference type="OMA" id="GRWICAL"/>
<feature type="transmembrane region" description="Helical" evidence="6">
    <location>
        <begin position="157"/>
        <end position="180"/>
    </location>
</feature>
<accession>A0A067RHS8</accession>
<sequence>EENGRVGLLLSSKALVQLVMNPVVGAVTAHVGYHLPLFIGSINLLVAALLFAFGERFMVLLLARSLQGIASACISVSGMCLVAEQFPDDVVRSRVMGVVLGSMALGVLLGYPFGSLLYDFVGKMAPFLIISVAVSLNGDILTVIFQRLIVSTSWHRLLSDCHVVLIAGAIWVSTSTMAILEPCMPIWLMENIKPQCKHFCWCLQKWQLGMVFIPDSVGYLLGTNFFGPVACNLGRWRVAVSALMLVGISTVLVPSAASVTQLAVPHFGLGLGIGVVDAALVPLLASLMDSRYAAHYGSVYALQQMAVSLAYSLG</sequence>